<gene>
    <name evidence="2" type="ORF">JD844_033159</name>
</gene>
<name>A0ABQ7T5X4_PHRPL</name>
<dbReference type="PANTHER" id="PTHR24200:SF14">
    <property type="entry name" value="MICROTUBULE-ASSOCIATED TUMOR SUPPRESSOR CANDIDATE 2"/>
    <property type="match status" value="1"/>
</dbReference>
<reference evidence="2 3" key="1">
    <citation type="journal article" date="2022" name="Gigascience">
        <title>A chromosome-level genome assembly and annotation of the desert horned lizard, Phrynosoma platyrhinos, provides insight into chromosomal rearrangements among reptiles.</title>
        <authorList>
            <person name="Koochekian N."/>
            <person name="Ascanio A."/>
            <person name="Farleigh K."/>
            <person name="Card D.C."/>
            <person name="Schield D.R."/>
            <person name="Castoe T.A."/>
            <person name="Jezkova T."/>
        </authorList>
    </citation>
    <scope>NUCLEOTIDE SEQUENCE [LARGE SCALE GENOMIC DNA]</scope>
    <source>
        <strain evidence="2">NK-2021</strain>
    </source>
</reference>
<evidence type="ECO:0000256" key="1">
    <source>
        <dbReference type="ARBA" id="ARBA00023054"/>
    </source>
</evidence>
<evidence type="ECO:0000313" key="2">
    <source>
        <dbReference type="EMBL" id="KAH0625080.1"/>
    </source>
</evidence>
<comment type="caution">
    <text evidence="2">The sequence shown here is derived from an EMBL/GenBank/DDBJ whole genome shotgun (WGS) entry which is preliminary data.</text>
</comment>
<dbReference type="Proteomes" id="UP000826234">
    <property type="component" value="Unassembled WGS sequence"/>
</dbReference>
<dbReference type="EMBL" id="JAIPUX010001232">
    <property type="protein sequence ID" value="KAH0625080.1"/>
    <property type="molecule type" value="Genomic_DNA"/>
</dbReference>
<evidence type="ECO:0000313" key="3">
    <source>
        <dbReference type="Proteomes" id="UP000826234"/>
    </source>
</evidence>
<dbReference type="InterPro" id="IPR051293">
    <property type="entry name" value="MTUS1/CCDC69"/>
</dbReference>
<accession>A0ABQ7T5X4</accession>
<proteinExistence type="predicted"/>
<keyword evidence="1" id="KW-0175">Coiled coil</keyword>
<sequence>MSCLELKLTVTVEVIVVGERPMKEEFCPPPYTHYEMPPSFYRSAMILKPQLGLGAVSRLPSAKSRILIASQRSSTGCIHPQGPLSSDPTIFHPDSTGKHFHCLKFTESR</sequence>
<dbReference type="PANTHER" id="PTHR24200">
    <property type="entry name" value="TOUCAN, ISOFORM A"/>
    <property type="match status" value="1"/>
</dbReference>
<protein>
    <submittedName>
        <fullName evidence="2">Uncharacterized protein</fullName>
    </submittedName>
</protein>
<organism evidence="2 3">
    <name type="scientific">Phrynosoma platyrhinos</name>
    <name type="common">Desert horned lizard</name>
    <dbReference type="NCBI Taxonomy" id="52577"/>
    <lineage>
        <taxon>Eukaryota</taxon>
        <taxon>Metazoa</taxon>
        <taxon>Chordata</taxon>
        <taxon>Craniata</taxon>
        <taxon>Vertebrata</taxon>
        <taxon>Euteleostomi</taxon>
        <taxon>Lepidosauria</taxon>
        <taxon>Squamata</taxon>
        <taxon>Bifurcata</taxon>
        <taxon>Unidentata</taxon>
        <taxon>Episquamata</taxon>
        <taxon>Toxicofera</taxon>
        <taxon>Iguania</taxon>
        <taxon>Phrynosomatidae</taxon>
        <taxon>Phrynosomatinae</taxon>
        <taxon>Phrynosoma</taxon>
    </lineage>
</organism>
<keyword evidence="3" id="KW-1185">Reference proteome</keyword>